<proteinExistence type="predicted"/>
<dbReference type="EMBL" id="JANPWB010000001">
    <property type="protein sequence ID" value="KAJ1218946.1"/>
    <property type="molecule type" value="Genomic_DNA"/>
</dbReference>
<evidence type="ECO:0000313" key="2">
    <source>
        <dbReference type="EMBL" id="KAJ1218946.1"/>
    </source>
</evidence>
<dbReference type="AlphaFoldDB" id="A0AAV7X1I1"/>
<name>A0AAV7X1I1_PLEWA</name>
<evidence type="ECO:0000256" key="1">
    <source>
        <dbReference type="SAM" id="MobiDB-lite"/>
    </source>
</evidence>
<dbReference type="Proteomes" id="UP001066276">
    <property type="component" value="Chromosome 1_1"/>
</dbReference>
<keyword evidence="3" id="KW-1185">Reference proteome</keyword>
<evidence type="ECO:0000313" key="3">
    <source>
        <dbReference type="Proteomes" id="UP001066276"/>
    </source>
</evidence>
<protein>
    <submittedName>
        <fullName evidence="2">Uncharacterized protein</fullName>
    </submittedName>
</protein>
<feature type="region of interest" description="Disordered" evidence="1">
    <location>
        <begin position="113"/>
        <end position="133"/>
    </location>
</feature>
<feature type="region of interest" description="Disordered" evidence="1">
    <location>
        <begin position="57"/>
        <end position="97"/>
    </location>
</feature>
<accession>A0AAV7X1I1</accession>
<reference evidence="2" key="1">
    <citation type="journal article" date="2022" name="bioRxiv">
        <title>Sequencing and chromosome-scale assembly of the giantPleurodeles waltlgenome.</title>
        <authorList>
            <person name="Brown T."/>
            <person name="Elewa A."/>
            <person name="Iarovenko S."/>
            <person name="Subramanian E."/>
            <person name="Araus A.J."/>
            <person name="Petzold A."/>
            <person name="Susuki M."/>
            <person name="Suzuki K.-i.T."/>
            <person name="Hayashi T."/>
            <person name="Toyoda A."/>
            <person name="Oliveira C."/>
            <person name="Osipova E."/>
            <person name="Leigh N.D."/>
            <person name="Simon A."/>
            <person name="Yun M.H."/>
        </authorList>
    </citation>
    <scope>NUCLEOTIDE SEQUENCE</scope>
    <source>
        <strain evidence="2">20211129_DDA</strain>
        <tissue evidence="2">Liver</tissue>
    </source>
</reference>
<organism evidence="2 3">
    <name type="scientific">Pleurodeles waltl</name>
    <name type="common">Iberian ribbed newt</name>
    <dbReference type="NCBI Taxonomy" id="8319"/>
    <lineage>
        <taxon>Eukaryota</taxon>
        <taxon>Metazoa</taxon>
        <taxon>Chordata</taxon>
        <taxon>Craniata</taxon>
        <taxon>Vertebrata</taxon>
        <taxon>Euteleostomi</taxon>
        <taxon>Amphibia</taxon>
        <taxon>Batrachia</taxon>
        <taxon>Caudata</taxon>
        <taxon>Salamandroidea</taxon>
        <taxon>Salamandridae</taxon>
        <taxon>Pleurodelinae</taxon>
        <taxon>Pleurodeles</taxon>
    </lineage>
</organism>
<sequence length="256" mass="28180">MARPSYIIKMAQLIRVPALIEADLMESSFADINPIRQRLDKLEEALAEDRKLLKYKEKKHSDHGSPLLRVPLSGGERREGAAARNRGPKARGDCGAGPSRTWAALAIGGRGVQWGRPRTEGPGGVRWSAGSSGWRQRRQAEEVRAWRPRPYTCPVSFGLLRPGQPFWCREPAEAVVRCGRLPLGPREERYRGVLGHAGTLVSGTVGPRWFCLGRAWACAAWRGRDREEPDCSECPHLWPSGGEQGGNDFAILGVGG</sequence>
<gene>
    <name evidence="2" type="ORF">NDU88_006517</name>
</gene>
<comment type="caution">
    <text evidence="2">The sequence shown here is derived from an EMBL/GenBank/DDBJ whole genome shotgun (WGS) entry which is preliminary data.</text>
</comment>